<protein>
    <recommendedName>
        <fullName evidence="3">Histidine kinase/HSP90-like ATPase domain-containing protein</fullName>
    </recommendedName>
</protein>
<gene>
    <name evidence="1" type="ORF">MTBPR1_60028</name>
</gene>
<dbReference type="RefSeq" id="WP_069189546.1">
    <property type="nucleotide sequence ID" value="NZ_FLYE01000045.1"/>
</dbReference>
<dbReference type="InterPro" id="IPR046239">
    <property type="entry name" value="DUF6272"/>
</dbReference>
<dbReference type="EMBL" id="FLYE01000045">
    <property type="protein sequence ID" value="SCA57515.1"/>
    <property type="molecule type" value="Genomic_DNA"/>
</dbReference>
<dbReference type="Pfam" id="PF19788">
    <property type="entry name" value="DUF6272"/>
    <property type="match status" value="1"/>
</dbReference>
<dbReference type="NCBIfam" id="NF038262">
    <property type="entry name" value="SiaB_fam_kinase"/>
    <property type="match status" value="1"/>
</dbReference>
<organism evidence="1 2">
    <name type="scientific">Candidatus Terasakiella magnetica</name>
    <dbReference type="NCBI Taxonomy" id="1867952"/>
    <lineage>
        <taxon>Bacteria</taxon>
        <taxon>Pseudomonadati</taxon>
        <taxon>Pseudomonadota</taxon>
        <taxon>Alphaproteobacteria</taxon>
        <taxon>Rhodospirillales</taxon>
        <taxon>Terasakiellaceae</taxon>
        <taxon>Terasakiella</taxon>
    </lineage>
</organism>
<dbReference type="STRING" id="1867952.MTBPR1_60028"/>
<dbReference type="Proteomes" id="UP000231658">
    <property type="component" value="Unassembled WGS sequence"/>
</dbReference>
<evidence type="ECO:0000313" key="2">
    <source>
        <dbReference type="Proteomes" id="UP000231658"/>
    </source>
</evidence>
<accession>A0A1C3RJR7</accession>
<reference evidence="1 2" key="1">
    <citation type="submission" date="2016-07" db="EMBL/GenBank/DDBJ databases">
        <authorList>
            <person name="Lefevre C.T."/>
        </authorList>
    </citation>
    <scope>NUCLEOTIDE SEQUENCE [LARGE SCALE GENOMIC DNA]</scope>
    <source>
        <strain evidence="1">PR1</strain>
    </source>
</reference>
<dbReference type="OrthoDB" id="5365713at2"/>
<name>A0A1C3RJR7_9PROT</name>
<keyword evidence="2" id="KW-1185">Reference proteome</keyword>
<dbReference type="AlphaFoldDB" id="A0A1C3RJR7"/>
<sequence length="182" mass="21032">MLSLKGLHDDMLQNDITFCFTGFMSEEMILGVGKTLRHKIELEELDKRASRDLFSIFIEMTQNVIRYSAKNQIDNKDPVEIDLRYGALSIGEKDNRKFVACGNLVHDEHVERLRNSLSYIQSLSQQELKQHFKECLKKDVPETSKGAGVGFIEIARRAKHGFEFHFEEATNDNHFFTLTAYI</sequence>
<evidence type="ECO:0000313" key="1">
    <source>
        <dbReference type="EMBL" id="SCA57515.1"/>
    </source>
</evidence>
<proteinExistence type="predicted"/>
<evidence type="ECO:0008006" key="3">
    <source>
        <dbReference type="Google" id="ProtNLM"/>
    </source>
</evidence>